<dbReference type="GO" id="GO:0005634">
    <property type="term" value="C:nucleus"/>
    <property type="evidence" value="ECO:0007669"/>
    <property type="project" value="UniProtKB-SubCell"/>
</dbReference>
<evidence type="ECO:0000313" key="13">
    <source>
        <dbReference type="EMBL" id="OKL58251.1"/>
    </source>
</evidence>
<dbReference type="FunFam" id="3.30.50.10:FF:000039">
    <property type="entry name" value="Siderophore transcription factor SreA"/>
    <property type="match status" value="1"/>
</dbReference>
<feature type="compositionally biased region" description="Polar residues" evidence="11">
    <location>
        <begin position="174"/>
        <end position="187"/>
    </location>
</feature>
<name>A0A225AB49_TALAT</name>
<dbReference type="AlphaFoldDB" id="A0A225AB49"/>
<accession>A0A225AB49</accession>
<dbReference type="Gene3D" id="3.30.50.10">
    <property type="entry name" value="Erythroid Transcription Factor GATA-1, subunit A"/>
    <property type="match status" value="2"/>
</dbReference>
<dbReference type="GO" id="GO:0045944">
    <property type="term" value="P:positive regulation of transcription by RNA polymerase II"/>
    <property type="evidence" value="ECO:0007669"/>
    <property type="project" value="TreeGrafter"/>
</dbReference>
<dbReference type="Proteomes" id="UP000214365">
    <property type="component" value="Unassembled WGS sequence"/>
</dbReference>
<feature type="region of interest" description="Disordered" evidence="11">
    <location>
        <begin position="1"/>
        <end position="36"/>
    </location>
</feature>
<dbReference type="FunFam" id="3.30.50.10:FF:000007">
    <property type="entry name" value="Nitrogen regulatory AreA, N-terminal"/>
    <property type="match status" value="1"/>
</dbReference>
<feature type="region of interest" description="Disordered" evidence="11">
    <location>
        <begin position="80"/>
        <end position="111"/>
    </location>
</feature>
<evidence type="ECO:0000256" key="11">
    <source>
        <dbReference type="SAM" id="MobiDB-lite"/>
    </source>
</evidence>
<protein>
    <recommendedName>
        <fullName evidence="12">GATA-type domain-containing protein</fullName>
    </recommendedName>
</protein>
<feature type="compositionally biased region" description="Polar residues" evidence="11">
    <location>
        <begin position="384"/>
        <end position="397"/>
    </location>
</feature>
<dbReference type="RefSeq" id="XP_020118372.1">
    <property type="nucleotide sequence ID" value="XM_020268779.1"/>
</dbReference>
<dbReference type="InterPro" id="IPR013088">
    <property type="entry name" value="Znf_NHR/GATA"/>
</dbReference>
<evidence type="ECO:0000256" key="7">
    <source>
        <dbReference type="ARBA" id="ARBA00023163"/>
    </source>
</evidence>
<dbReference type="PRINTS" id="PR00619">
    <property type="entry name" value="GATAZNFINGER"/>
</dbReference>
<keyword evidence="6" id="KW-0805">Transcription regulation</keyword>
<dbReference type="GO" id="GO:0034757">
    <property type="term" value="P:negative regulation of iron ion transport"/>
    <property type="evidence" value="ECO:0007669"/>
    <property type="project" value="UniProtKB-ARBA"/>
</dbReference>
<dbReference type="GO" id="GO:0006879">
    <property type="term" value="P:intracellular iron ion homeostasis"/>
    <property type="evidence" value="ECO:0007669"/>
    <property type="project" value="UniProtKB-ARBA"/>
</dbReference>
<keyword evidence="5" id="KW-0862">Zinc</keyword>
<dbReference type="InterPro" id="IPR039355">
    <property type="entry name" value="Transcription_factor_GATA"/>
</dbReference>
<feature type="domain" description="GATA-type" evidence="12">
    <location>
        <begin position="39"/>
        <end position="92"/>
    </location>
</feature>
<organism evidence="13 14">
    <name type="scientific">Talaromyces atroroseus</name>
    <dbReference type="NCBI Taxonomy" id="1441469"/>
    <lineage>
        <taxon>Eukaryota</taxon>
        <taxon>Fungi</taxon>
        <taxon>Dikarya</taxon>
        <taxon>Ascomycota</taxon>
        <taxon>Pezizomycotina</taxon>
        <taxon>Eurotiomycetes</taxon>
        <taxon>Eurotiomycetidae</taxon>
        <taxon>Eurotiales</taxon>
        <taxon>Trichocomaceae</taxon>
        <taxon>Talaromyces</taxon>
        <taxon>Talaromyces sect. Trachyspermi</taxon>
    </lineage>
</organism>
<dbReference type="PROSITE" id="PS00344">
    <property type="entry name" value="GATA_ZN_FINGER_1"/>
    <property type="match status" value="2"/>
</dbReference>
<feature type="coiled-coil region" evidence="10">
    <location>
        <begin position="406"/>
        <end position="433"/>
    </location>
</feature>
<proteinExistence type="predicted"/>
<evidence type="ECO:0000256" key="10">
    <source>
        <dbReference type="SAM" id="Coils"/>
    </source>
</evidence>
<sequence length="434" mass="46120">MSDAMDMTPDQTSEAGDTAHHASTGPNRSAKPPGGRDTAFLGHSCSNCGTKSTPLWRRSPTGATICNACGLYLKARNVHRPTKRSRNRPQPTSASGPNLETSSTSPASTSGLAEGGCGSTGSCPGGGNCNGTGGAEGCDGCPAYNNRVFKAASRLPPNQPLQPQPHAIADSEKSSSNAGESESNIPGQESGELLVACQNCGTTVTPLWRRDENGHPICNACGLYYKLHGCYRPTTMKKSTIKRRKRVVPVLRDQSPGATTQSSGESSMSPEAHPARLAHSFDRPVLAPPPVDFTGYNMHATTLPHHPAPRFPELQSTFRRQSHSPGAASSRDGDTLPPIESSNQLPPIMSQTYPTPPARLSPISSILNPAASAGDSGKIPTGGYRQSQSPPVSSTGQPEAYKFDRRLQLQREAELMREALKAKERELAELEHQR</sequence>
<reference evidence="13 14" key="1">
    <citation type="submission" date="2015-06" db="EMBL/GenBank/DDBJ databases">
        <title>Talaromyces atroroseus IBT 11181 draft genome.</title>
        <authorList>
            <person name="Rasmussen K.B."/>
            <person name="Rasmussen S."/>
            <person name="Petersen B."/>
            <person name="Sicheritz-Ponten T."/>
            <person name="Mortensen U.H."/>
            <person name="Thrane U."/>
        </authorList>
    </citation>
    <scope>NUCLEOTIDE SEQUENCE [LARGE SCALE GENOMIC DNA]</scope>
    <source>
        <strain evidence="13 14">IBT 11181</strain>
    </source>
</reference>
<dbReference type="PROSITE" id="PS50114">
    <property type="entry name" value="GATA_ZN_FINGER_2"/>
    <property type="match status" value="2"/>
</dbReference>
<evidence type="ECO:0000256" key="1">
    <source>
        <dbReference type="ARBA" id="ARBA00004123"/>
    </source>
</evidence>
<comment type="subcellular location">
    <subcellularLocation>
        <location evidence="1">Nucleus</location>
    </subcellularLocation>
</comment>
<dbReference type="SMART" id="SM00401">
    <property type="entry name" value="ZnF_GATA"/>
    <property type="match status" value="2"/>
</dbReference>
<keyword evidence="8" id="KW-0539">Nucleus</keyword>
<keyword evidence="7" id="KW-0804">Transcription</keyword>
<dbReference type="EMBL" id="LFMY01000010">
    <property type="protein sequence ID" value="OKL58251.1"/>
    <property type="molecule type" value="Genomic_DNA"/>
</dbReference>
<feature type="region of interest" description="Disordered" evidence="11">
    <location>
        <begin position="154"/>
        <end position="188"/>
    </location>
</feature>
<feature type="domain" description="GATA-type" evidence="12">
    <location>
        <begin position="197"/>
        <end position="244"/>
    </location>
</feature>
<dbReference type="GO" id="GO:0008270">
    <property type="term" value="F:zinc ion binding"/>
    <property type="evidence" value="ECO:0007669"/>
    <property type="project" value="UniProtKB-KW"/>
</dbReference>
<keyword evidence="14" id="KW-1185">Reference proteome</keyword>
<feature type="region of interest" description="Disordered" evidence="11">
    <location>
        <begin position="251"/>
        <end position="274"/>
    </location>
</feature>
<feature type="compositionally biased region" description="Polar residues" evidence="11">
    <location>
        <begin position="340"/>
        <end position="353"/>
    </location>
</feature>
<evidence type="ECO:0000313" key="14">
    <source>
        <dbReference type="Proteomes" id="UP000214365"/>
    </source>
</evidence>
<dbReference type="Pfam" id="PF00320">
    <property type="entry name" value="GATA"/>
    <property type="match status" value="2"/>
</dbReference>
<evidence type="ECO:0000256" key="8">
    <source>
        <dbReference type="ARBA" id="ARBA00023242"/>
    </source>
</evidence>
<feature type="compositionally biased region" description="Polar residues" evidence="11">
    <location>
        <begin position="88"/>
        <end position="111"/>
    </location>
</feature>
<evidence type="ECO:0000256" key="2">
    <source>
        <dbReference type="ARBA" id="ARBA00022723"/>
    </source>
</evidence>
<keyword evidence="3" id="KW-0677">Repeat</keyword>
<gene>
    <name evidence="13" type="ORF">UA08_06495</name>
</gene>
<evidence type="ECO:0000256" key="6">
    <source>
        <dbReference type="ARBA" id="ARBA00023015"/>
    </source>
</evidence>
<dbReference type="GeneID" id="31006250"/>
<evidence type="ECO:0000256" key="4">
    <source>
        <dbReference type="ARBA" id="ARBA00022771"/>
    </source>
</evidence>
<dbReference type="GO" id="GO:0000978">
    <property type="term" value="F:RNA polymerase II cis-regulatory region sequence-specific DNA binding"/>
    <property type="evidence" value="ECO:0007669"/>
    <property type="project" value="TreeGrafter"/>
</dbReference>
<comment type="caution">
    <text evidence="13">The sequence shown here is derived from an EMBL/GenBank/DDBJ whole genome shotgun (WGS) entry which is preliminary data.</text>
</comment>
<feature type="region of interest" description="Disordered" evidence="11">
    <location>
        <begin position="317"/>
        <end position="405"/>
    </location>
</feature>
<keyword evidence="2" id="KW-0479">Metal-binding</keyword>
<dbReference type="STRING" id="1441469.A0A225AB49"/>
<dbReference type="PANTHER" id="PTHR10071:SF335">
    <property type="entry name" value="IRON-SENSING TRANSCRIPTIONAL REPRESSOR-RELATED"/>
    <property type="match status" value="1"/>
</dbReference>
<evidence type="ECO:0000259" key="12">
    <source>
        <dbReference type="PROSITE" id="PS50114"/>
    </source>
</evidence>
<evidence type="ECO:0000256" key="9">
    <source>
        <dbReference type="PROSITE-ProRule" id="PRU00094"/>
    </source>
</evidence>
<dbReference type="GO" id="GO:0000981">
    <property type="term" value="F:DNA-binding transcription factor activity, RNA polymerase II-specific"/>
    <property type="evidence" value="ECO:0007669"/>
    <property type="project" value="TreeGrafter"/>
</dbReference>
<dbReference type="InterPro" id="IPR000679">
    <property type="entry name" value="Znf_GATA"/>
</dbReference>
<feature type="compositionally biased region" description="Polar residues" evidence="11">
    <location>
        <begin position="256"/>
        <end position="269"/>
    </location>
</feature>
<dbReference type="PANTHER" id="PTHR10071">
    <property type="entry name" value="TRANSCRIPTION FACTOR GATA FAMILY MEMBER"/>
    <property type="match status" value="1"/>
</dbReference>
<dbReference type="OrthoDB" id="515401at2759"/>
<dbReference type="GO" id="GO:0000122">
    <property type="term" value="P:negative regulation of transcription by RNA polymerase II"/>
    <property type="evidence" value="ECO:0007669"/>
    <property type="project" value="TreeGrafter"/>
</dbReference>
<keyword evidence="4 9" id="KW-0863">Zinc-finger</keyword>
<keyword evidence="10" id="KW-0175">Coiled coil</keyword>
<dbReference type="SUPFAM" id="SSF57716">
    <property type="entry name" value="Glucocorticoid receptor-like (DNA-binding domain)"/>
    <property type="match status" value="2"/>
</dbReference>
<dbReference type="CDD" id="cd00202">
    <property type="entry name" value="ZnF_GATA"/>
    <property type="match status" value="2"/>
</dbReference>
<evidence type="ECO:0000256" key="3">
    <source>
        <dbReference type="ARBA" id="ARBA00022737"/>
    </source>
</evidence>
<evidence type="ECO:0000256" key="5">
    <source>
        <dbReference type="ARBA" id="ARBA00022833"/>
    </source>
</evidence>